<evidence type="ECO:0000313" key="2">
    <source>
        <dbReference type="Proteomes" id="UP000319732"/>
    </source>
</evidence>
<protein>
    <recommendedName>
        <fullName evidence="3">Sel1 repeat family protein</fullName>
    </recommendedName>
</protein>
<dbReference type="Gene3D" id="1.25.40.10">
    <property type="entry name" value="Tetratricopeptide repeat domain"/>
    <property type="match status" value="1"/>
</dbReference>
<name>A0A545ST68_9GAMM</name>
<dbReference type="EMBL" id="VHSG01000029">
    <property type="protein sequence ID" value="TQV68156.1"/>
    <property type="molecule type" value="Genomic_DNA"/>
</dbReference>
<dbReference type="AlphaFoldDB" id="A0A545ST68"/>
<sequence>MVENNKKTIASTIIQAIAIALMVWIAPSMADSDEVPVEGELQPSADSIRDDPESALTLARRLFYNADRTAADVQQARHYFMSAKDFIEPSHLRVCEFWLMHAAQNFKRAEKHCLRAMQEDEYYPLLALAYIYEQGPEGIRNVAHAYGFFMLAERFKQGDLYSLARAGKKRVGRELGHARRREIDSKAGTGWSLF</sequence>
<evidence type="ECO:0008006" key="3">
    <source>
        <dbReference type="Google" id="ProtNLM"/>
    </source>
</evidence>
<accession>A0A545ST68</accession>
<reference evidence="1 2" key="1">
    <citation type="submission" date="2019-06" db="EMBL/GenBank/DDBJ databases">
        <title>Whole genome sequence for Cellvibrionaceae sp. R142.</title>
        <authorList>
            <person name="Wang G."/>
        </authorList>
    </citation>
    <scope>NUCLEOTIDE SEQUENCE [LARGE SCALE GENOMIC DNA]</scope>
    <source>
        <strain evidence="1 2">R142</strain>
    </source>
</reference>
<evidence type="ECO:0000313" key="1">
    <source>
        <dbReference type="EMBL" id="TQV68156.1"/>
    </source>
</evidence>
<dbReference type="RefSeq" id="WP_142929497.1">
    <property type="nucleotide sequence ID" value="NZ_ML660107.1"/>
</dbReference>
<dbReference type="SUPFAM" id="SSF81901">
    <property type="entry name" value="HCP-like"/>
    <property type="match status" value="1"/>
</dbReference>
<organism evidence="1 2">
    <name type="scientific">Exilibacterium tricleocarpae</name>
    <dbReference type="NCBI Taxonomy" id="2591008"/>
    <lineage>
        <taxon>Bacteria</taxon>
        <taxon>Pseudomonadati</taxon>
        <taxon>Pseudomonadota</taxon>
        <taxon>Gammaproteobacteria</taxon>
        <taxon>Cellvibrionales</taxon>
        <taxon>Cellvibrionaceae</taxon>
        <taxon>Exilibacterium</taxon>
    </lineage>
</organism>
<dbReference type="Proteomes" id="UP000319732">
    <property type="component" value="Unassembled WGS sequence"/>
</dbReference>
<proteinExistence type="predicted"/>
<gene>
    <name evidence="1" type="ORF">FKG94_23995</name>
</gene>
<dbReference type="InterPro" id="IPR011990">
    <property type="entry name" value="TPR-like_helical_dom_sf"/>
</dbReference>
<comment type="caution">
    <text evidence="1">The sequence shown here is derived from an EMBL/GenBank/DDBJ whole genome shotgun (WGS) entry which is preliminary data.</text>
</comment>
<keyword evidence="2" id="KW-1185">Reference proteome</keyword>